<keyword evidence="4" id="KW-1185">Reference proteome</keyword>
<feature type="region of interest" description="Disordered" evidence="1">
    <location>
        <begin position="168"/>
        <end position="231"/>
    </location>
</feature>
<dbReference type="InterPro" id="IPR045218">
    <property type="entry name" value="DA1-like"/>
</dbReference>
<feature type="region of interest" description="Disordered" evidence="1">
    <location>
        <begin position="251"/>
        <end position="302"/>
    </location>
</feature>
<dbReference type="PANTHER" id="PTHR24209:SF7">
    <property type="entry name" value="PROTEIN DA1-RELATED 2"/>
    <property type="match status" value="1"/>
</dbReference>
<dbReference type="EMBL" id="JACGCM010002647">
    <property type="protein sequence ID" value="KAF6137567.1"/>
    <property type="molecule type" value="Genomic_DNA"/>
</dbReference>
<evidence type="ECO:0000259" key="2">
    <source>
        <dbReference type="Pfam" id="PF12315"/>
    </source>
</evidence>
<evidence type="ECO:0000313" key="4">
    <source>
        <dbReference type="Proteomes" id="UP000541444"/>
    </source>
</evidence>
<dbReference type="GO" id="GO:0043130">
    <property type="term" value="F:ubiquitin binding"/>
    <property type="evidence" value="ECO:0007669"/>
    <property type="project" value="TreeGrafter"/>
</dbReference>
<reference evidence="3 4" key="1">
    <citation type="journal article" date="2020" name="IScience">
        <title>Genome Sequencing of the Endangered Kingdonia uniflora (Circaeasteraceae, Ranunculales) Reveals Potential Mechanisms of Evolutionary Specialization.</title>
        <authorList>
            <person name="Sun Y."/>
            <person name="Deng T."/>
            <person name="Zhang A."/>
            <person name="Moore M.J."/>
            <person name="Landis J.B."/>
            <person name="Lin N."/>
            <person name="Zhang H."/>
            <person name="Zhang X."/>
            <person name="Huang J."/>
            <person name="Zhang X."/>
            <person name="Sun H."/>
            <person name="Wang H."/>
        </authorList>
    </citation>
    <scope>NUCLEOTIDE SEQUENCE [LARGE SCALE GENOMIC DNA]</scope>
    <source>
        <strain evidence="3">TB1705</strain>
        <tissue evidence="3">Leaf</tissue>
    </source>
</reference>
<dbReference type="InterPro" id="IPR022087">
    <property type="entry name" value="DA1-like_dom"/>
</dbReference>
<dbReference type="AlphaFoldDB" id="A0A7J7L4N9"/>
<name>A0A7J7L4N9_9MAGN</name>
<feature type="compositionally biased region" description="Basic and acidic residues" evidence="1">
    <location>
        <begin position="211"/>
        <end position="220"/>
    </location>
</feature>
<feature type="compositionally biased region" description="Polar residues" evidence="1">
    <location>
        <begin position="191"/>
        <end position="210"/>
    </location>
</feature>
<dbReference type="PANTHER" id="PTHR24209">
    <property type="entry name" value="PROTEIN DA1-RELATED 2"/>
    <property type="match status" value="1"/>
</dbReference>
<feature type="compositionally biased region" description="Acidic residues" evidence="1">
    <location>
        <begin position="283"/>
        <end position="293"/>
    </location>
</feature>
<gene>
    <name evidence="3" type="ORF">GIB67_031846</name>
</gene>
<accession>A0A7J7L4N9</accession>
<protein>
    <recommendedName>
        <fullName evidence="2">Protein DA1-like domain-containing protein</fullName>
    </recommendedName>
</protein>
<dbReference type="OrthoDB" id="25414at2759"/>
<evidence type="ECO:0000256" key="1">
    <source>
        <dbReference type="SAM" id="MobiDB-lite"/>
    </source>
</evidence>
<evidence type="ECO:0000313" key="3">
    <source>
        <dbReference type="EMBL" id="KAF6137567.1"/>
    </source>
</evidence>
<dbReference type="Proteomes" id="UP000541444">
    <property type="component" value="Unassembled WGS sequence"/>
</dbReference>
<proteinExistence type="predicted"/>
<feature type="domain" description="Protein DA1-like" evidence="2">
    <location>
        <begin position="61"/>
        <end position="227"/>
    </location>
</feature>
<sequence length="302" mass="34295">MAVNFEYFVVCGIGPEIRTLDGNRGFHGSNFMYMPSLLDQFLPNQSLYPPPQLPTGCERLEGFHHMSETRGLCLSEEQTVTSILRRPRIGGNRLIGMRTHPQKLTRKCEVIAILVLYGLPRLLTGSILAHELMHGWLRLKDYHNLSPEVEEGICQMLSYMWLESEVMPGSQGNSKGRAKRKQRVHEINQEELATSHQTPTKQIASSTINTKESEATENGDKQFQQISDAEDDRLSTFTRSIRMKLFQTKNCANTGNTNQNEETTENELAQEAINEDQTKEAKEIEEEAEEEELETKSSAYGK</sequence>
<comment type="caution">
    <text evidence="3">The sequence shown here is derived from an EMBL/GenBank/DDBJ whole genome shotgun (WGS) entry which is preliminary data.</text>
</comment>
<dbReference type="Pfam" id="PF12315">
    <property type="entry name" value="DA1-like"/>
    <property type="match status" value="1"/>
</dbReference>
<organism evidence="3 4">
    <name type="scientific">Kingdonia uniflora</name>
    <dbReference type="NCBI Taxonomy" id="39325"/>
    <lineage>
        <taxon>Eukaryota</taxon>
        <taxon>Viridiplantae</taxon>
        <taxon>Streptophyta</taxon>
        <taxon>Embryophyta</taxon>
        <taxon>Tracheophyta</taxon>
        <taxon>Spermatophyta</taxon>
        <taxon>Magnoliopsida</taxon>
        <taxon>Ranunculales</taxon>
        <taxon>Circaeasteraceae</taxon>
        <taxon>Kingdonia</taxon>
    </lineage>
</organism>